<dbReference type="SUPFAM" id="SSF54909">
    <property type="entry name" value="Dimeric alpha+beta barrel"/>
    <property type="match status" value="1"/>
</dbReference>
<protein>
    <recommendedName>
        <fullName evidence="1">ABM domain-containing protein</fullName>
    </recommendedName>
</protein>
<sequence>MADSAEHVTLWCILVPCLGKEDNLREALLDLAKTVKEVESECLEYQVIESNRTPDGMPKTSFYLLERWTNESALEKHSKRDWLAIHHNLLSTEQLLVGEESIQPVKIIGGFGARSIVEAANSSN</sequence>
<dbReference type="Pfam" id="PF03992">
    <property type="entry name" value="ABM"/>
    <property type="match status" value="1"/>
</dbReference>
<comment type="caution">
    <text evidence="2">The sequence shown here is derived from an EMBL/GenBank/DDBJ whole genome shotgun (WGS) entry which is preliminary data.</text>
</comment>
<evidence type="ECO:0000313" key="2">
    <source>
        <dbReference type="EMBL" id="KAF1843284.1"/>
    </source>
</evidence>
<dbReference type="OrthoDB" id="10011777at2759"/>
<dbReference type="Proteomes" id="UP000800039">
    <property type="component" value="Unassembled WGS sequence"/>
</dbReference>
<dbReference type="GeneID" id="63853363"/>
<name>A0A9P4GD31_9PLEO</name>
<dbReference type="AlphaFoldDB" id="A0A9P4GD31"/>
<dbReference type="EMBL" id="ML976617">
    <property type="protein sequence ID" value="KAF1843284.1"/>
    <property type="molecule type" value="Genomic_DNA"/>
</dbReference>
<keyword evidence="3" id="KW-1185">Reference proteome</keyword>
<dbReference type="Gene3D" id="3.30.70.100">
    <property type="match status" value="1"/>
</dbReference>
<gene>
    <name evidence="2" type="ORF">K460DRAFT_396622</name>
</gene>
<reference evidence="2" key="1">
    <citation type="submission" date="2020-01" db="EMBL/GenBank/DDBJ databases">
        <authorList>
            <consortium name="DOE Joint Genome Institute"/>
            <person name="Haridas S."/>
            <person name="Albert R."/>
            <person name="Binder M."/>
            <person name="Bloem J."/>
            <person name="Labutti K."/>
            <person name="Salamov A."/>
            <person name="Andreopoulos B."/>
            <person name="Baker S.E."/>
            <person name="Barry K."/>
            <person name="Bills G."/>
            <person name="Bluhm B.H."/>
            <person name="Cannon C."/>
            <person name="Castanera R."/>
            <person name="Culley D.E."/>
            <person name="Daum C."/>
            <person name="Ezra D."/>
            <person name="Gonzalez J.B."/>
            <person name="Henrissat B."/>
            <person name="Kuo A."/>
            <person name="Liang C."/>
            <person name="Lipzen A."/>
            <person name="Lutzoni F."/>
            <person name="Magnuson J."/>
            <person name="Mondo S."/>
            <person name="Nolan M."/>
            <person name="Ohm R."/>
            <person name="Pangilinan J."/>
            <person name="Park H.-J."/>
            <person name="Ramirez L."/>
            <person name="Alfaro M."/>
            <person name="Sun H."/>
            <person name="Tritt A."/>
            <person name="Yoshinaga Y."/>
            <person name="Zwiers L.-H."/>
            <person name="Turgeon B.G."/>
            <person name="Goodwin S.B."/>
            <person name="Spatafora J.W."/>
            <person name="Crous P.W."/>
            <person name="Grigoriev I.V."/>
        </authorList>
    </citation>
    <scope>NUCLEOTIDE SEQUENCE</scope>
    <source>
        <strain evidence="2">CBS 394.84</strain>
    </source>
</reference>
<dbReference type="InterPro" id="IPR007138">
    <property type="entry name" value="ABM_dom"/>
</dbReference>
<feature type="domain" description="ABM" evidence="1">
    <location>
        <begin position="7"/>
        <end position="103"/>
    </location>
</feature>
<evidence type="ECO:0000313" key="3">
    <source>
        <dbReference type="Proteomes" id="UP000800039"/>
    </source>
</evidence>
<accession>A0A9P4GD31</accession>
<proteinExistence type="predicted"/>
<organism evidence="2 3">
    <name type="scientific">Cucurbitaria berberidis CBS 394.84</name>
    <dbReference type="NCBI Taxonomy" id="1168544"/>
    <lineage>
        <taxon>Eukaryota</taxon>
        <taxon>Fungi</taxon>
        <taxon>Dikarya</taxon>
        <taxon>Ascomycota</taxon>
        <taxon>Pezizomycotina</taxon>
        <taxon>Dothideomycetes</taxon>
        <taxon>Pleosporomycetidae</taxon>
        <taxon>Pleosporales</taxon>
        <taxon>Pleosporineae</taxon>
        <taxon>Cucurbitariaceae</taxon>
        <taxon>Cucurbitaria</taxon>
    </lineage>
</organism>
<dbReference type="RefSeq" id="XP_040785847.1">
    <property type="nucleotide sequence ID" value="XM_040936112.1"/>
</dbReference>
<dbReference type="InterPro" id="IPR011008">
    <property type="entry name" value="Dimeric_a/b-barrel"/>
</dbReference>
<evidence type="ECO:0000259" key="1">
    <source>
        <dbReference type="PROSITE" id="PS51725"/>
    </source>
</evidence>
<dbReference type="PROSITE" id="PS51725">
    <property type="entry name" value="ABM"/>
    <property type="match status" value="1"/>
</dbReference>